<accession>A0A553MR67</accession>
<organism evidence="1 2">
    <name type="scientific">Danionella cerebrum</name>
    <dbReference type="NCBI Taxonomy" id="2873325"/>
    <lineage>
        <taxon>Eukaryota</taxon>
        <taxon>Metazoa</taxon>
        <taxon>Chordata</taxon>
        <taxon>Craniata</taxon>
        <taxon>Vertebrata</taxon>
        <taxon>Euteleostomi</taxon>
        <taxon>Actinopterygii</taxon>
        <taxon>Neopterygii</taxon>
        <taxon>Teleostei</taxon>
        <taxon>Ostariophysi</taxon>
        <taxon>Cypriniformes</taxon>
        <taxon>Danionidae</taxon>
        <taxon>Danioninae</taxon>
        <taxon>Danionella</taxon>
    </lineage>
</organism>
<dbReference type="Proteomes" id="UP000316079">
    <property type="component" value="Unassembled WGS sequence"/>
</dbReference>
<dbReference type="STRING" id="623744.A0A553MR67"/>
<sequence>MCELALFHTFSHIPVNKSSLGIHQIKLVIQTSPGFSDGCCVAQHAHSTLHLRQVSSRHHSRRLVVYAHLETSGTPVHKLNCALGFYCRDGGVDIFGNHISTVEKTAGHVLTMARVALHHLISWLKTSRSQGRRWPEGSGFEGRAPGWFETLSDLHSGLHQNAEML</sequence>
<dbReference type="AlphaFoldDB" id="A0A553MR67"/>
<protein>
    <submittedName>
        <fullName evidence="1">Uncharacterized protein</fullName>
    </submittedName>
</protein>
<dbReference type="OrthoDB" id="6277657at2759"/>
<evidence type="ECO:0000313" key="1">
    <source>
        <dbReference type="EMBL" id="TRY55670.1"/>
    </source>
</evidence>
<evidence type="ECO:0000313" key="2">
    <source>
        <dbReference type="Proteomes" id="UP000316079"/>
    </source>
</evidence>
<name>A0A553MR67_9TELE</name>
<comment type="caution">
    <text evidence="1">The sequence shown here is derived from an EMBL/GenBank/DDBJ whole genome shotgun (WGS) entry which is preliminary data.</text>
</comment>
<proteinExistence type="predicted"/>
<gene>
    <name evidence="1" type="ORF">DNTS_016517</name>
</gene>
<dbReference type="EMBL" id="SRMA01027313">
    <property type="protein sequence ID" value="TRY55670.1"/>
    <property type="molecule type" value="Genomic_DNA"/>
</dbReference>
<reference evidence="1 2" key="1">
    <citation type="journal article" date="2019" name="Sci. Data">
        <title>Hybrid genome assembly and annotation of Danionella translucida.</title>
        <authorList>
            <person name="Kadobianskyi M."/>
            <person name="Schulze L."/>
            <person name="Schuelke M."/>
            <person name="Judkewitz B."/>
        </authorList>
    </citation>
    <scope>NUCLEOTIDE SEQUENCE [LARGE SCALE GENOMIC DNA]</scope>
    <source>
        <strain evidence="1 2">Bolton</strain>
    </source>
</reference>
<keyword evidence="2" id="KW-1185">Reference proteome</keyword>